<dbReference type="GO" id="GO:0006508">
    <property type="term" value="P:proteolysis"/>
    <property type="evidence" value="ECO:0007669"/>
    <property type="project" value="InterPro"/>
</dbReference>
<organism evidence="3 4">
    <name type="scientific">Marinithermofilum abyssi</name>
    <dbReference type="NCBI Taxonomy" id="1571185"/>
    <lineage>
        <taxon>Bacteria</taxon>
        <taxon>Bacillati</taxon>
        <taxon>Bacillota</taxon>
        <taxon>Bacilli</taxon>
        <taxon>Bacillales</taxon>
        <taxon>Thermoactinomycetaceae</taxon>
        <taxon>Marinithermofilum</taxon>
    </lineage>
</organism>
<comment type="similarity">
    <text evidence="1">Belongs to the peptidase S13 family.</text>
</comment>
<dbReference type="PRINTS" id="PR00922">
    <property type="entry name" value="DADACBPTASE3"/>
</dbReference>
<proteinExistence type="inferred from homology"/>
<reference evidence="3" key="1">
    <citation type="journal article" date="2014" name="Int. J. Syst. Evol. Microbiol.">
        <title>Complete genome sequence of Corynebacterium casei LMG S-19264T (=DSM 44701T), isolated from a smear-ripened cheese.</title>
        <authorList>
            <consortium name="US DOE Joint Genome Institute (JGI-PGF)"/>
            <person name="Walter F."/>
            <person name="Albersmeier A."/>
            <person name="Kalinowski J."/>
            <person name="Ruckert C."/>
        </authorList>
    </citation>
    <scope>NUCLEOTIDE SEQUENCE</scope>
    <source>
        <strain evidence="3">CGMCC 1.15179</strain>
    </source>
</reference>
<dbReference type="SUPFAM" id="SSF56601">
    <property type="entry name" value="beta-lactamase/transpeptidase-like"/>
    <property type="match status" value="1"/>
</dbReference>
<dbReference type="InterPro" id="IPR000667">
    <property type="entry name" value="Peptidase_S13"/>
</dbReference>
<keyword evidence="4" id="KW-1185">Reference proteome</keyword>
<dbReference type="Pfam" id="PF02113">
    <property type="entry name" value="Peptidase_S13"/>
    <property type="match status" value="1"/>
</dbReference>
<dbReference type="NCBIfam" id="TIGR00666">
    <property type="entry name" value="PBP4"/>
    <property type="match status" value="1"/>
</dbReference>
<dbReference type="EMBL" id="BMHQ01000004">
    <property type="protein sequence ID" value="GGE14964.1"/>
    <property type="molecule type" value="Genomic_DNA"/>
</dbReference>
<gene>
    <name evidence="3" type="primary">dacB</name>
    <name evidence="3" type="ORF">GCM10011571_15600</name>
</gene>
<dbReference type="Gene3D" id="3.40.710.10">
    <property type="entry name" value="DD-peptidase/beta-lactamase superfamily"/>
    <property type="match status" value="1"/>
</dbReference>
<comment type="caution">
    <text evidence="3">The sequence shown here is derived from an EMBL/GenBank/DDBJ whole genome shotgun (WGS) entry which is preliminary data.</text>
</comment>
<name>A0A8J2YAJ5_9BACL</name>
<dbReference type="GO" id="GO:0000270">
    <property type="term" value="P:peptidoglycan metabolic process"/>
    <property type="evidence" value="ECO:0007669"/>
    <property type="project" value="TreeGrafter"/>
</dbReference>
<evidence type="ECO:0000256" key="1">
    <source>
        <dbReference type="ARBA" id="ARBA00006096"/>
    </source>
</evidence>
<sequence>MKAWRRELDRLMSEGCLRLGEKGARVGCALFFCDQQEEYSWQGEQWFLPASNQKLWTSAVALERLGSDHRWVTHIAVDEGKLWVRGGGDPLFDGAAAQAVAKKLKSKGVHSLTGPLYWEDFFFDAAPWGTGWSWDDQGEGYSAPVHGLNMEHNRITFTADPKQAKPSLHIDPLWAAVQVKHSLVWTNKRENDVKVTRKIEENRFFIEGELSRTDPVITGAVHSGPLFFMEGLIHALLSQGILLPEQPNVREGRFPEQAGLSIQHDSPPLSVCLEWVNGESDNFAAEVLLRTLGRQKTDKGVEQAGLDTVRETLHQWGISPPGRMVDGSGLSMYNLSSPRPFVALLRRMLHHPEREVFIRSLPRYGVSGTLKRREWQPPHGFSVAAKTGTLTGVKTLSGYLLRGDRAEVVFSLMINGLLEENNGEQLQDQFLQLLCKLTN</sequence>
<reference evidence="3" key="2">
    <citation type="submission" date="2020-09" db="EMBL/GenBank/DDBJ databases">
        <authorList>
            <person name="Sun Q."/>
            <person name="Zhou Y."/>
        </authorList>
    </citation>
    <scope>NUCLEOTIDE SEQUENCE</scope>
    <source>
        <strain evidence="3">CGMCC 1.15179</strain>
    </source>
</reference>
<dbReference type="RefSeq" id="WP_188647317.1">
    <property type="nucleotide sequence ID" value="NZ_BMHQ01000004.1"/>
</dbReference>
<dbReference type="GO" id="GO:0004185">
    <property type="term" value="F:serine-type carboxypeptidase activity"/>
    <property type="evidence" value="ECO:0007669"/>
    <property type="project" value="InterPro"/>
</dbReference>
<evidence type="ECO:0000313" key="3">
    <source>
        <dbReference type="EMBL" id="GGE14964.1"/>
    </source>
</evidence>
<keyword evidence="2" id="KW-0378">Hydrolase</keyword>
<dbReference type="InterPro" id="IPR012338">
    <property type="entry name" value="Beta-lactam/transpept-like"/>
</dbReference>
<dbReference type="PANTHER" id="PTHR30023">
    <property type="entry name" value="D-ALANYL-D-ALANINE CARBOXYPEPTIDASE"/>
    <property type="match status" value="1"/>
</dbReference>
<dbReference type="Gene3D" id="3.50.80.20">
    <property type="entry name" value="D-Ala-D-Ala carboxypeptidase C, peptidase S13"/>
    <property type="match status" value="1"/>
</dbReference>
<protein>
    <submittedName>
        <fullName evidence="3">Peptidase M15</fullName>
    </submittedName>
</protein>
<dbReference type="Proteomes" id="UP000625210">
    <property type="component" value="Unassembled WGS sequence"/>
</dbReference>
<accession>A0A8J2YAJ5</accession>
<evidence type="ECO:0000256" key="2">
    <source>
        <dbReference type="ARBA" id="ARBA00022801"/>
    </source>
</evidence>
<evidence type="ECO:0000313" key="4">
    <source>
        <dbReference type="Proteomes" id="UP000625210"/>
    </source>
</evidence>
<dbReference type="PANTHER" id="PTHR30023:SF0">
    <property type="entry name" value="PENICILLIN-SENSITIVE CARBOXYPEPTIDASE A"/>
    <property type="match status" value="1"/>
</dbReference>
<dbReference type="AlphaFoldDB" id="A0A8J2YAJ5"/>